<reference evidence="3" key="1">
    <citation type="journal article" date="2023" name="Mol. Ecol. Resour.">
        <title>Chromosome-level genome assembly of a triploid poplar Populus alba 'Berolinensis'.</title>
        <authorList>
            <person name="Chen S."/>
            <person name="Yu Y."/>
            <person name="Wang X."/>
            <person name="Wang S."/>
            <person name="Zhang T."/>
            <person name="Zhou Y."/>
            <person name="He R."/>
            <person name="Meng N."/>
            <person name="Wang Y."/>
            <person name="Liu W."/>
            <person name="Liu Z."/>
            <person name="Liu J."/>
            <person name="Guo Q."/>
            <person name="Huang H."/>
            <person name="Sederoff R.R."/>
            <person name="Wang G."/>
            <person name="Qu G."/>
            <person name="Chen S."/>
        </authorList>
    </citation>
    <scope>NUCLEOTIDE SEQUENCE</scope>
    <source>
        <strain evidence="3">SC-2020</strain>
    </source>
</reference>
<feature type="compositionally biased region" description="Polar residues" evidence="1">
    <location>
        <begin position="65"/>
        <end position="74"/>
    </location>
</feature>
<evidence type="ECO:0000256" key="1">
    <source>
        <dbReference type="SAM" id="MobiDB-lite"/>
    </source>
</evidence>
<organism evidence="3 4">
    <name type="scientific">Populus alba x Populus x berolinensis</name>
    <dbReference type="NCBI Taxonomy" id="444605"/>
    <lineage>
        <taxon>Eukaryota</taxon>
        <taxon>Viridiplantae</taxon>
        <taxon>Streptophyta</taxon>
        <taxon>Embryophyta</taxon>
        <taxon>Tracheophyta</taxon>
        <taxon>Spermatophyta</taxon>
        <taxon>Magnoliopsida</taxon>
        <taxon>eudicotyledons</taxon>
        <taxon>Gunneridae</taxon>
        <taxon>Pentapetalae</taxon>
        <taxon>rosids</taxon>
        <taxon>fabids</taxon>
        <taxon>Malpighiales</taxon>
        <taxon>Salicaceae</taxon>
        <taxon>Saliceae</taxon>
        <taxon>Populus</taxon>
    </lineage>
</organism>
<comment type="caution">
    <text evidence="3">The sequence shown here is derived from an EMBL/GenBank/DDBJ whole genome shotgun (WGS) entry which is preliminary data.</text>
</comment>
<name>A0AAD6LVA8_9ROSI</name>
<evidence type="ECO:0000313" key="3">
    <source>
        <dbReference type="EMBL" id="KAJ6973304.1"/>
    </source>
</evidence>
<evidence type="ECO:0000313" key="4">
    <source>
        <dbReference type="Proteomes" id="UP001164929"/>
    </source>
</evidence>
<feature type="chain" id="PRO_5042267410" evidence="2">
    <location>
        <begin position="26"/>
        <end position="74"/>
    </location>
</feature>
<dbReference type="AlphaFoldDB" id="A0AAD6LVA8"/>
<keyword evidence="2" id="KW-0732">Signal</keyword>
<proteinExistence type="predicted"/>
<accession>A0AAD6LVA8</accession>
<feature type="compositionally biased region" description="Basic and acidic residues" evidence="1">
    <location>
        <begin position="51"/>
        <end position="60"/>
    </location>
</feature>
<feature type="signal peptide" evidence="2">
    <location>
        <begin position="1"/>
        <end position="25"/>
    </location>
</feature>
<sequence length="74" mass="8520">MKRFHLFLLLALLIFFSSAPRSSHAARRSFSAPSTSRQVFRSPFRASPFAERAEEFESQKRKVPTGSNPLHNKR</sequence>
<keyword evidence="4" id="KW-1185">Reference proteome</keyword>
<gene>
    <name evidence="3" type="ORF">NC653_033593</name>
</gene>
<evidence type="ECO:0000256" key="2">
    <source>
        <dbReference type="SAM" id="SignalP"/>
    </source>
</evidence>
<protein>
    <submittedName>
        <fullName evidence="3">Uncharacterized protein</fullName>
    </submittedName>
</protein>
<feature type="region of interest" description="Disordered" evidence="1">
    <location>
        <begin position="51"/>
        <end position="74"/>
    </location>
</feature>
<dbReference type="EMBL" id="JAQIZT010000014">
    <property type="protein sequence ID" value="KAJ6973304.1"/>
    <property type="molecule type" value="Genomic_DNA"/>
</dbReference>
<dbReference type="Proteomes" id="UP001164929">
    <property type="component" value="Chromosome 14"/>
</dbReference>